<gene>
    <name evidence="1" type="ORF">GLS40_15165</name>
</gene>
<name>A0A844WDT1_9RHOB</name>
<proteinExistence type="predicted"/>
<protein>
    <submittedName>
        <fullName evidence="1">Uncharacterized protein</fullName>
    </submittedName>
</protein>
<reference evidence="1 2" key="1">
    <citation type="submission" date="2019-11" db="EMBL/GenBank/DDBJ databases">
        <title>Pseudooceanicola pacifica sp. nov., isolated from deep-sea sediment of the Pacific Ocean.</title>
        <authorList>
            <person name="Lyu L."/>
        </authorList>
    </citation>
    <scope>NUCLEOTIDE SEQUENCE [LARGE SCALE GENOMIC DNA]</scope>
    <source>
        <strain evidence="1 2">216_PA32_1</strain>
    </source>
</reference>
<keyword evidence="2" id="KW-1185">Reference proteome</keyword>
<accession>A0A844WDT1</accession>
<comment type="caution">
    <text evidence="1">The sequence shown here is derived from an EMBL/GenBank/DDBJ whole genome shotgun (WGS) entry which is preliminary data.</text>
</comment>
<sequence>MSKLIIKREDFVQELAPPYQVRAEDAFIDRLELTVGDWALYGSDDDVLAQLNRLRDAEIYDGDGEVIRLFRTFSTDRLSGKFDIRFASALNDDANTGKSPLIAGRLEKSGRYRPHRRLVGAGLQFGFACTLNLTRWVQAQQLKRYSRPDRPQILSDYVMAIAPDDSWYADERPLVQSTNLIIGPNRRYGYAKGHSLERHLANYIRAVSRLLTRSINDLPLDGQRAPERERYYSLREIEFYWEFEHDSPIQYVWNVIRPAISASSRSFVGGRDVDLPSAEVYAQSPNVKAQIAKATWLRVYAKTDQRVRFEIVLERGAIESCLGARSGNSLHSIAAMISPLRDVATNHLNAVLPHLNQTATMPSTATALRLLSEVQRACGNHHLAEAIVGALIVFGRVAPYNNDPMREAVNNLKEAGVLRPIRPRSRICVVTEEYRRPLEKLAEMS</sequence>
<dbReference type="RefSeq" id="WP_160383591.1">
    <property type="nucleotide sequence ID" value="NZ_WNXQ01000010.1"/>
</dbReference>
<dbReference type="AlphaFoldDB" id="A0A844WDT1"/>
<organism evidence="1 2">
    <name type="scientific">Pseudooceanicola pacificus</name>
    <dbReference type="NCBI Taxonomy" id="2676438"/>
    <lineage>
        <taxon>Bacteria</taxon>
        <taxon>Pseudomonadati</taxon>
        <taxon>Pseudomonadota</taxon>
        <taxon>Alphaproteobacteria</taxon>
        <taxon>Rhodobacterales</taxon>
        <taxon>Paracoccaceae</taxon>
        <taxon>Pseudooceanicola</taxon>
    </lineage>
</organism>
<dbReference type="EMBL" id="WNXQ01000010">
    <property type="protein sequence ID" value="MWB79378.1"/>
    <property type="molecule type" value="Genomic_DNA"/>
</dbReference>
<evidence type="ECO:0000313" key="2">
    <source>
        <dbReference type="Proteomes" id="UP000443843"/>
    </source>
</evidence>
<dbReference type="Proteomes" id="UP000443843">
    <property type="component" value="Unassembled WGS sequence"/>
</dbReference>
<evidence type="ECO:0000313" key="1">
    <source>
        <dbReference type="EMBL" id="MWB79378.1"/>
    </source>
</evidence>